<dbReference type="AlphaFoldDB" id="A0A1I1NX61"/>
<keyword evidence="1" id="KW-0812">Transmembrane</keyword>
<keyword evidence="1" id="KW-1133">Transmembrane helix</keyword>
<dbReference type="Proteomes" id="UP000182192">
    <property type="component" value="Unassembled WGS sequence"/>
</dbReference>
<evidence type="ECO:0000256" key="1">
    <source>
        <dbReference type="SAM" id="Phobius"/>
    </source>
</evidence>
<proteinExistence type="predicted"/>
<organism evidence="2 3">
    <name type="scientific">Ruminococcus albus</name>
    <dbReference type="NCBI Taxonomy" id="1264"/>
    <lineage>
        <taxon>Bacteria</taxon>
        <taxon>Bacillati</taxon>
        <taxon>Bacillota</taxon>
        <taxon>Clostridia</taxon>
        <taxon>Eubacteriales</taxon>
        <taxon>Oscillospiraceae</taxon>
        <taxon>Ruminococcus</taxon>
    </lineage>
</organism>
<evidence type="ECO:0000313" key="3">
    <source>
        <dbReference type="Proteomes" id="UP000182192"/>
    </source>
</evidence>
<sequence length="75" mass="8260">MMEKKLRKIWAVSLLTLSCASLVVVISNIASFELPDAVKWIILAVDLVAVPVMVYSSVKLKIWKKSADGSANLEK</sequence>
<dbReference type="EMBL" id="FOKQ01000029">
    <property type="protein sequence ID" value="SFD02045.1"/>
    <property type="molecule type" value="Genomic_DNA"/>
</dbReference>
<name>A0A1I1NX61_RUMAL</name>
<feature type="transmembrane region" description="Helical" evidence="1">
    <location>
        <begin position="37"/>
        <end position="55"/>
    </location>
</feature>
<reference evidence="2 3" key="1">
    <citation type="submission" date="2016-10" db="EMBL/GenBank/DDBJ databases">
        <authorList>
            <person name="de Groot N.N."/>
        </authorList>
    </citation>
    <scope>NUCLEOTIDE SEQUENCE [LARGE SCALE GENOMIC DNA]</scope>
    <source>
        <strain evidence="2 3">AR67</strain>
    </source>
</reference>
<dbReference type="OrthoDB" id="1823018at2"/>
<protein>
    <recommendedName>
        <fullName evidence="4">Lipoprotein</fullName>
    </recommendedName>
</protein>
<keyword evidence="1" id="KW-0472">Membrane</keyword>
<evidence type="ECO:0000313" key="2">
    <source>
        <dbReference type="EMBL" id="SFD02045.1"/>
    </source>
</evidence>
<accession>A0A1I1NX61</accession>
<dbReference type="PROSITE" id="PS51257">
    <property type="entry name" value="PROKAR_LIPOPROTEIN"/>
    <property type="match status" value="1"/>
</dbReference>
<evidence type="ECO:0008006" key="4">
    <source>
        <dbReference type="Google" id="ProtNLM"/>
    </source>
</evidence>
<gene>
    <name evidence="2" type="ORF">SAMN02910406_02900</name>
</gene>